<evidence type="ECO:0000259" key="2">
    <source>
        <dbReference type="Pfam" id="PF12695"/>
    </source>
</evidence>
<evidence type="ECO:0000313" key="3">
    <source>
        <dbReference type="EMBL" id="SDB03830.1"/>
    </source>
</evidence>
<feature type="domain" description="Alpha/beta hydrolase fold-5" evidence="2">
    <location>
        <begin position="73"/>
        <end position="234"/>
    </location>
</feature>
<keyword evidence="4" id="KW-1185">Reference proteome</keyword>
<dbReference type="Gene3D" id="3.40.50.1820">
    <property type="entry name" value="alpha/beta hydrolase"/>
    <property type="match status" value="1"/>
</dbReference>
<name>A0A1G6A6A0_EUBOX</name>
<feature type="transmembrane region" description="Helical" evidence="1">
    <location>
        <begin position="9"/>
        <end position="30"/>
    </location>
</feature>
<dbReference type="InterPro" id="IPR029058">
    <property type="entry name" value="AB_hydrolase_fold"/>
</dbReference>
<keyword evidence="1" id="KW-1133">Transmembrane helix</keyword>
<sequence>MKDKVIRRYLIMMIAFGIIIVFLLACAIYMGNYYHAEDAAFDAISSPVQTVSVTEDEKTSITFTPNKPTTTGMIFYPGGKVEYESYAPLMEKLASKGILCVLVHMPGNLAILDVDAADDIFEQYPDIQNWYIAGHSLGGYAAASYAADHDDRLSGLIMLAAYSGKDLSSTSLTTLSIYGSEDGVLNLKKYKENKSLLPAASKEIIISGANHAYFGCYGEQKGDGAASISNEEQMNLTAEYISDFILSRLARESCAPDSGLLQQTNSCPNPCSSSRSV</sequence>
<dbReference type="Proteomes" id="UP000199228">
    <property type="component" value="Unassembled WGS sequence"/>
</dbReference>
<organism evidence="3 4">
    <name type="scientific">Eubacterium oxidoreducens</name>
    <dbReference type="NCBI Taxonomy" id="1732"/>
    <lineage>
        <taxon>Bacteria</taxon>
        <taxon>Bacillati</taxon>
        <taxon>Bacillota</taxon>
        <taxon>Clostridia</taxon>
        <taxon>Eubacteriales</taxon>
        <taxon>Eubacteriaceae</taxon>
        <taxon>Eubacterium</taxon>
    </lineage>
</organism>
<keyword evidence="1" id="KW-0812">Transmembrane</keyword>
<gene>
    <name evidence="3" type="ORF">SAMN02910417_00301</name>
</gene>
<dbReference type="AlphaFoldDB" id="A0A1G6A6A0"/>
<protein>
    <submittedName>
        <fullName evidence="3">Alpha/beta hydrolase family protein</fullName>
    </submittedName>
</protein>
<reference evidence="3 4" key="1">
    <citation type="submission" date="2016-10" db="EMBL/GenBank/DDBJ databases">
        <authorList>
            <person name="de Groot N.N."/>
        </authorList>
    </citation>
    <scope>NUCLEOTIDE SEQUENCE [LARGE SCALE GENOMIC DNA]</scope>
    <source>
        <strain evidence="3 4">DSM 3217</strain>
    </source>
</reference>
<dbReference type="STRING" id="1732.SAMN02910417_00301"/>
<dbReference type="SUPFAM" id="SSF53474">
    <property type="entry name" value="alpha/beta-Hydrolases"/>
    <property type="match status" value="1"/>
</dbReference>
<keyword evidence="3" id="KW-0378">Hydrolase</keyword>
<evidence type="ECO:0000313" key="4">
    <source>
        <dbReference type="Proteomes" id="UP000199228"/>
    </source>
</evidence>
<accession>A0A1G6A6A0</accession>
<dbReference type="EMBL" id="FMXR01000004">
    <property type="protein sequence ID" value="SDB03830.1"/>
    <property type="molecule type" value="Genomic_DNA"/>
</dbReference>
<dbReference type="OrthoDB" id="9780932at2"/>
<keyword evidence="1" id="KW-0472">Membrane</keyword>
<dbReference type="GO" id="GO:0016787">
    <property type="term" value="F:hydrolase activity"/>
    <property type="evidence" value="ECO:0007669"/>
    <property type="project" value="UniProtKB-KW"/>
</dbReference>
<proteinExistence type="predicted"/>
<dbReference type="RefSeq" id="WP_090171457.1">
    <property type="nucleotide sequence ID" value="NZ_FMXR01000004.1"/>
</dbReference>
<dbReference type="InterPro" id="IPR029059">
    <property type="entry name" value="AB_hydrolase_5"/>
</dbReference>
<dbReference type="Pfam" id="PF12695">
    <property type="entry name" value="Abhydrolase_5"/>
    <property type="match status" value="1"/>
</dbReference>
<dbReference type="PROSITE" id="PS51257">
    <property type="entry name" value="PROKAR_LIPOPROTEIN"/>
    <property type="match status" value="1"/>
</dbReference>
<evidence type="ECO:0000256" key="1">
    <source>
        <dbReference type="SAM" id="Phobius"/>
    </source>
</evidence>